<reference evidence="3" key="1">
    <citation type="journal article" date="2014" name="Proc. Natl. Acad. Sci. U.S.A.">
        <title>Extensive sampling of basidiomycete genomes demonstrates inadequacy of the white-rot/brown-rot paradigm for wood decay fungi.</title>
        <authorList>
            <person name="Riley R."/>
            <person name="Salamov A.A."/>
            <person name="Brown D.W."/>
            <person name="Nagy L.G."/>
            <person name="Floudas D."/>
            <person name="Held B.W."/>
            <person name="Levasseur A."/>
            <person name="Lombard V."/>
            <person name="Morin E."/>
            <person name="Otillar R."/>
            <person name="Lindquist E.A."/>
            <person name="Sun H."/>
            <person name="LaButti K.M."/>
            <person name="Schmutz J."/>
            <person name="Jabbour D."/>
            <person name="Luo H."/>
            <person name="Baker S.E."/>
            <person name="Pisabarro A.G."/>
            <person name="Walton J.D."/>
            <person name="Blanchette R.A."/>
            <person name="Henrissat B."/>
            <person name="Martin F."/>
            <person name="Cullen D."/>
            <person name="Hibbett D.S."/>
            <person name="Grigoriev I.V."/>
        </authorList>
    </citation>
    <scope>NUCLEOTIDE SEQUENCE [LARGE SCALE GENOMIC DNA]</scope>
    <source>
        <strain evidence="3">PC15</strain>
    </source>
</reference>
<feature type="region of interest" description="Disordered" evidence="1">
    <location>
        <begin position="96"/>
        <end position="123"/>
    </location>
</feature>
<evidence type="ECO:0000313" key="3">
    <source>
        <dbReference type="Proteomes" id="UP000027073"/>
    </source>
</evidence>
<evidence type="ECO:0000256" key="1">
    <source>
        <dbReference type="SAM" id="MobiDB-lite"/>
    </source>
</evidence>
<dbReference type="Proteomes" id="UP000027073">
    <property type="component" value="Unassembled WGS sequence"/>
</dbReference>
<dbReference type="HOGENOM" id="CLU_1826077_0_0_1"/>
<feature type="compositionally biased region" description="Basic residues" evidence="1">
    <location>
        <begin position="1"/>
        <end position="12"/>
    </location>
</feature>
<accession>A0A067NAW1</accession>
<evidence type="ECO:0000313" key="2">
    <source>
        <dbReference type="EMBL" id="KDQ24979.1"/>
    </source>
</evidence>
<gene>
    <name evidence="2" type="ORF">PLEOSDRAFT_1107899</name>
</gene>
<dbReference type="VEuPathDB" id="FungiDB:PLEOSDRAFT_1107899"/>
<sequence>MKRRGRPPKRVKQNIIGLRNQSDSVSVSPSPAASDQEGREIIPELVLESDGLQVIFDSVRVSWEQEDDAWDQSDIDEETELDRMADEELARKLADMAEEADAADGEWLPPQLRQPVKTAKERPHEYVTGLAPIGLQSATLS</sequence>
<dbReference type="EMBL" id="KL198011">
    <property type="protein sequence ID" value="KDQ24979.1"/>
    <property type="molecule type" value="Genomic_DNA"/>
</dbReference>
<dbReference type="InParanoid" id="A0A067NAW1"/>
<name>A0A067NAW1_PLEO1</name>
<proteinExistence type="predicted"/>
<dbReference type="AlphaFoldDB" id="A0A067NAW1"/>
<feature type="region of interest" description="Disordered" evidence="1">
    <location>
        <begin position="1"/>
        <end position="39"/>
    </location>
</feature>
<organism evidence="2 3">
    <name type="scientific">Pleurotus ostreatus (strain PC15)</name>
    <name type="common">Oyster mushroom</name>
    <dbReference type="NCBI Taxonomy" id="1137138"/>
    <lineage>
        <taxon>Eukaryota</taxon>
        <taxon>Fungi</taxon>
        <taxon>Dikarya</taxon>
        <taxon>Basidiomycota</taxon>
        <taxon>Agaricomycotina</taxon>
        <taxon>Agaricomycetes</taxon>
        <taxon>Agaricomycetidae</taxon>
        <taxon>Agaricales</taxon>
        <taxon>Pleurotineae</taxon>
        <taxon>Pleurotaceae</taxon>
        <taxon>Pleurotus</taxon>
    </lineage>
</organism>
<protein>
    <submittedName>
        <fullName evidence="2">Uncharacterized protein</fullName>
    </submittedName>
</protein>
<feature type="compositionally biased region" description="Low complexity" evidence="1">
    <location>
        <begin position="21"/>
        <end position="35"/>
    </location>
</feature>